<comment type="caution">
    <text evidence="1">The sequence shown here is derived from an EMBL/GenBank/DDBJ whole genome shotgun (WGS) entry which is preliminary data.</text>
</comment>
<dbReference type="Proteomes" id="UP000886833">
    <property type="component" value="Unassembled WGS sequence"/>
</dbReference>
<proteinExistence type="predicted"/>
<dbReference type="EMBL" id="DVKQ01000049">
    <property type="protein sequence ID" value="HIT37568.1"/>
    <property type="molecule type" value="Genomic_DNA"/>
</dbReference>
<protein>
    <submittedName>
        <fullName evidence="1">Uncharacterized protein</fullName>
    </submittedName>
</protein>
<evidence type="ECO:0000313" key="1">
    <source>
        <dbReference type="EMBL" id="HIT37568.1"/>
    </source>
</evidence>
<gene>
    <name evidence="1" type="ORF">IAB59_03705</name>
</gene>
<sequence length="249" mass="30271">MNLMEKIKEFLDSEELVKLFEIKGYKPTVEDGWFKLKNIKNNKIERMRVYNDPNNEKRIRFKGENWAFSLNRNSEGQLYLDHLLIGNVEKEEFNFSMRHIIDKHNKNKIIVKLVDDKNVKHTYKIKEESINIERKSIKDKTLICKNSDYDIKEYAKQEDEYEFEYFTFYKDENNYVRLCNQSKEHANKCLKEFLILEKTYISITAYIEKRIPFLHDSLTYINEIRRNTTTPYKMKKLMRETKKRTTKSI</sequence>
<organism evidence="1 2">
    <name type="scientific">Candidatus Onthousia faecipullorum</name>
    <dbReference type="NCBI Taxonomy" id="2840887"/>
    <lineage>
        <taxon>Bacteria</taxon>
        <taxon>Bacillati</taxon>
        <taxon>Bacillota</taxon>
        <taxon>Bacilli</taxon>
        <taxon>Candidatus Onthousia</taxon>
    </lineage>
</organism>
<dbReference type="AlphaFoldDB" id="A0A9D1GB47"/>
<reference evidence="1" key="2">
    <citation type="journal article" date="2021" name="PeerJ">
        <title>Extensive microbial diversity within the chicken gut microbiome revealed by metagenomics and culture.</title>
        <authorList>
            <person name="Gilroy R."/>
            <person name="Ravi A."/>
            <person name="Getino M."/>
            <person name="Pursley I."/>
            <person name="Horton D.L."/>
            <person name="Alikhan N.F."/>
            <person name="Baker D."/>
            <person name="Gharbi K."/>
            <person name="Hall N."/>
            <person name="Watson M."/>
            <person name="Adriaenssens E.M."/>
            <person name="Foster-Nyarko E."/>
            <person name="Jarju S."/>
            <person name="Secka A."/>
            <person name="Antonio M."/>
            <person name="Oren A."/>
            <person name="Chaudhuri R.R."/>
            <person name="La Ragione R."/>
            <person name="Hildebrand F."/>
            <person name="Pallen M.J."/>
        </authorList>
    </citation>
    <scope>NUCLEOTIDE SEQUENCE</scope>
    <source>
        <strain evidence="1">CHK195-26880</strain>
    </source>
</reference>
<evidence type="ECO:0000313" key="2">
    <source>
        <dbReference type="Proteomes" id="UP000886833"/>
    </source>
</evidence>
<name>A0A9D1GB47_9FIRM</name>
<accession>A0A9D1GB47</accession>
<reference evidence="1" key="1">
    <citation type="submission" date="2020-10" db="EMBL/GenBank/DDBJ databases">
        <authorList>
            <person name="Gilroy R."/>
        </authorList>
    </citation>
    <scope>NUCLEOTIDE SEQUENCE</scope>
    <source>
        <strain evidence="1">CHK195-26880</strain>
    </source>
</reference>